<comment type="caution">
    <text evidence="2">The sequence shown here is derived from an EMBL/GenBank/DDBJ whole genome shotgun (WGS) entry which is preliminary data.</text>
</comment>
<dbReference type="GO" id="GO:0005829">
    <property type="term" value="C:cytosol"/>
    <property type="evidence" value="ECO:0007669"/>
    <property type="project" value="TreeGrafter"/>
</dbReference>
<dbReference type="PROSITE" id="PS51273">
    <property type="entry name" value="GATASE_TYPE_1"/>
    <property type="match status" value="1"/>
</dbReference>
<dbReference type="PANTHER" id="PTHR42695">
    <property type="entry name" value="GLUTAMINE AMIDOTRANSFERASE YLR126C-RELATED"/>
    <property type="match status" value="1"/>
</dbReference>
<evidence type="ECO:0000313" key="2">
    <source>
        <dbReference type="EMBL" id="KUG57154.1"/>
    </source>
</evidence>
<protein>
    <submittedName>
        <fullName evidence="2">Glutamine amidotransferase</fullName>
    </submittedName>
</protein>
<keyword evidence="2" id="KW-0315">Glutamine amidotransferase</keyword>
<gene>
    <name evidence="2" type="ORF">AVL62_15320</name>
</gene>
<dbReference type="Gene3D" id="3.40.50.880">
    <property type="match status" value="1"/>
</dbReference>
<dbReference type="InterPro" id="IPR017926">
    <property type="entry name" value="GATASE"/>
</dbReference>
<dbReference type="OrthoDB" id="5196541at2"/>
<reference evidence="2 3" key="1">
    <citation type="submission" date="2015-12" db="EMBL/GenBank/DDBJ databases">
        <title>Serinicoccus chungangenesis strain CD08_5 genome sequencing and assembly.</title>
        <authorList>
            <person name="Chander A.M."/>
            <person name="Kaur G."/>
            <person name="Nair G.R."/>
            <person name="Dhawan D.K."/>
            <person name="Kochhar R.K."/>
            <person name="Mayilraj S."/>
            <person name="Bhadada S.K."/>
        </authorList>
    </citation>
    <scope>NUCLEOTIDE SEQUENCE [LARGE SCALE GENOMIC DNA]</scope>
    <source>
        <strain evidence="2 3">CD08_5</strain>
    </source>
</reference>
<dbReference type="NCBIfam" id="NF005743">
    <property type="entry name" value="PRK07567.1"/>
    <property type="match status" value="1"/>
</dbReference>
<keyword evidence="2" id="KW-0808">Transferase</keyword>
<dbReference type="AlphaFoldDB" id="A0A0W8IB40"/>
<dbReference type="Proteomes" id="UP000054837">
    <property type="component" value="Unassembled WGS sequence"/>
</dbReference>
<accession>A0A0W8IB40</accession>
<dbReference type="Pfam" id="PF00117">
    <property type="entry name" value="GATase"/>
    <property type="match status" value="1"/>
</dbReference>
<organism evidence="2 3">
    <name type="scientific">Serinicoccus chungangensis</name>
    <dbReference type="NCBI Taxonomy" id="767452"/>
    <lineage>
        <taxon>Bacteria</taxon>
        <taxon>Bacillati</taxon>
        <taxon>Actinomycetota</taxon>
        <taxon>Actinomycetes</taxon>
        <taxon>Micrococcales</taxon>
        <taxon>Ornithinimicrobiaceae</taxon>
        <taxon>Serinicoccus</taxon>
    </lineage>
</organism>
<evidence type="ECO:0000259" key="1">
    <source>
        <dbReference type="Pfam" id="PF00117"/>
    </source>
</evidence>
<dbReference type="EMBL" id="LQBL01000008">
    <property type="protein sequence ID" value="KUG57154.1"/>
    <property type="molecule type" value="Genomic_DNA"/>
</dbReference>
<dbReference type="RefSeq" id="WP_058890440.1">
    <property type="nucleotide sequence ID" value="NZ_LQBL01000008.1"/>
</dbReference>
<dbReference type="InterPro" id="IPR029062">
    <property type="entry name" value="Class_I_gatase-like"/>
</dbReference>
<dbReference type="SUPFAM" id="SSF52317">
    <property type="entry name" value="Class I glutamine amidotransferase-like"/>
    <property type="match status" value="1"/>
</dbReference>
<feature type="domain" description="Glutamine amidotransferase" evidence="1">
    <location>
        <begin position="33"/>
        <end position="192"/>
    </location>
</feature>
<dbReference type="InterPro" id="IPR044992">
    <property type="entry name" value="ChyE-like"/>
</dbReference>
<keyword evidence="3" id="KW-1185">Reference proteome</keyword>
<name>A0A0W8IB40_9MICO</name>
<dbReference type="GO" id="GO:0016740">
    <property type="term" value="F:transferase activity"/>
    <property type="evidence" value="ECO:0007669"/>
    <property type="project" value="UniProtKB-KW"/>
</dbReference>
<dbReference type="STRING" id="767452.AVL62_15320"/>
<proteinExistence type="predicted"/>
<dbReference type="PANTHER" id="PTHR42695:SF5">
    <property type="entry name" value="GLUTAMINE AMIDOTRANSFERASE YLR126C-RELATED"/>
    <property type="match status" value="1"/>
</dbReference>
<evidence type="ECO:0000313" key="3">
    <source>
        <dbReference type="Proteomes" id="UP000054837"/>
    </source>
</evidence>
<dbReference type="CDD" id="cd01741">
    <property type="entry name" value="GATase1_1"/>
    <property type="match status" value="1"/>
</dbReference>
<sequence>MRPFLLLGTRAEDDAADDEYAGFLRYAGLRESELHRVRVEAAPLPEVDLTAYSGIVLGGSPFNASDEHKGEVQRRVERDLAALVRRVVEADVPFLGACYGIGLLGLACGGTVDRRYGEAPAAVEVSLTEEGRTDPLLAGVPDPFHAIVGHKEACAVLPPGAVLLASSAGCPTQMFRIGRHVYATQFHPELDAESLERRLHIYAGHGYCEPEEVAPIVAQARSVDLGPVRGLLPAFVQRFGRPA</sequence>